<accession>A0ABW9Z001</accession>
<proteinExistence type="predicted"/>
<name>A0ABW9Z001_9HYPH</name>
<comment type="caution">
    <text evidence="1">The sequence shown here is derived from an EMBL/GenBank/DDBJ whole genome shotgun (WGS) entry which is preliminary data.</text>
</comment>
<dbReference type="RefSeq" id="WP_161723758.1">
    <property type="nucleotide sequence ID" value="NZ_JAAAXI010000010.1"/>
</dbReference>
<keyword evidence="2" id="KW-1185">Reference proteome</keyword>
<sequence>MALLEHGPGNGAADGRSPVSILPNPVLAIAQIGSGPGASWCLPEAELHRKTGLNGRIFL</sequence>
<evidence type="ECO:0000313" key="1">
    <source>
        <dbReference type="EMBL" id="NBJ25966.1"/>
    </source>
</evidence>
<gene>
    <name evidence="1" type="ORF">GR303_16545</name>
</gene>
<protein>
    <submittedName>
        <fullName evidence="1">Uncharacterized protein</fullName>
    </submittedName>
</protein>
<organism evidence="1 2">
    <name type="scientific">Microvirga arsenatis</name>
    <dbReference type="NCBI Taxonomy" id="2692265"/>
    <lineage>
        <taxon>Bacteria</taxon>
        <taxon>Pseudomonadati</taxon>
        <taxon>Pseudomonadota</taxon>
        <taxon>Alphaproteobacteria</taxon>
        <taxon>Hyphomicrobiales</taxon>
        <taxon>Methylobacteriaceae</taxon>
        <taxon>Microvirga</taxon>
    </lineage>
</organism>
<evidence type="ECO:0000313" key="2">
    <source>
        <dbReference type="Proteomes" id="UP000818323"/>
    </source>
</evidence>
<dbReference type="EMBL" id="JAAAXJ010000009">
    <property type="protein sequence ID" value="NBJ25966.1"/>
    <property type="molecule type" value="Genomic_DNA"/>
</dbReference>
<reference evidence="1 2" key="1">
    <citation type="submission" date="2020-01" db="EMBL/GenBank/DDBJ databases">
        <title>Microvirga sp. nov., an arsenate reduction bacterium isolated from Tibet hotspring sediments.</title>
        <authorList>
            <person name="Yuan C.-G."/>
        </authorList>
    </citation>
    <scope>NUCLEOTIDE SEQUENCE [LARGE SCALE GENOMIC DNA]</scope>
    <source>
        <strain evidence="1 2">SYSU G3D203</strain>
    </source>
</reference>
<dbReference type="Proteomes" id="UP000818323">
    <property type="component" value="Unassembled WGS sequence"/>
</dbReference>